<dbReference type="Proteomes" id="UP000002439">
    <property type="component" value="Chromosome"/>
</dbReference>
<dbReference type="HOGENOM" id="CLU_3416529_0_0_2"/>
<dbReference type="KEGG" id="pai:PAE2057a"/>
<organism evidence="1 2">
    <name type="scientific">Pyrobaculum aerophilum (strain ATCC 51768 / DSM 7523 / JCM 9630 / CIP 104966 / NBRC 100827 / IM2)</name>
    <dbReference type="NCBI Taxonomy" id="178306"/>
    <lineage>
        <taxon>Archaea</taxon>
        <taxon>Thermoproteota</taxon>
        <taxon>Thermoprotei</taxon>
        <taxon>Thermoproteales</taxon>
        <taxon>Thermoproteaceae</taxon>
        <taxon>Pyrobaculum</taxon>
    </lineage>
</organism>
<evidence type="ECO:0000313" key="1">
    <source>
        <dbReference type="EMBL" id="AAL63916.1"/>
    </source>
</evidence>
<dbReference type="EMBL" id="AE009441">
    <property type="protein sequence ID" value="AAL63916.1"/>
    <property type="molecule type" value="Genomic_DNA"/>
</dbReference>
<dbReference type="InParanoid" id="Q8ZVY8"/>
<accession>Q8ZVY8</accession>
<evidence type="ECO:0000313" key="2">
    <source>
        <dbReference type="Proteomes" id="UP000002439"/>
    </source>
</evidence>
<sequence length="26" mass="3383">MSEWVELMEEAREIRRREADWDFIER</sequence>
<name>Q8ZVY8_PYRAE</name>
<dbReference type="AlphaFoldDB" id="Q8ZVY8"/>
<reference evidence="1 2" key="1">
    <citation type="journal article" date="2002" name="Proc. Natl. Acad. Sci. U.S.A.">
        <title>Genome sequence of the hyperthermophilic crenarchaeon Pyrobaculum aerophilum.</title>
        <authorList>
            <person name="Fitz-Gibbon S.T."/>
            <person name="Ladner H."/>
            <person name="Kim U.J."/>
            <person name="Stetter K.O."/>
            <person name="Simon M.I."/>
            <person name="Miller J.H."/>
        </authorList>
    </citation>
    <scope>NUCLEOTIDE SEQUENCE [LARGE SCALE GENOMIC DNA]</scope>
    <source>
        <strain evidence="2">ATCC 51768 / DSM 7523 / JCM 9630 / CIP 104966 / NBRC 100827 / IM2</strain>
    </source>
</reference>
<dbReference type="STRING" id="178306.PAE2057a"/>
<keyword evidence="2" id="KW-1185">Reference proteome</keyword>
<proteinExistence type="predicted"/>
<dbReference type="EnsemblBacteria" id="AAL63916">
    <property type="protein sequence ID" value="AAL63916"/>
    <property type="gene ID" value="PAE2057a"/>
</dbReference>
<gene>
    <name evidence="1" type="ordered locus">PAE2057a</name>
</gene>
<protein>
    <submittedName>
        <fullName evidence="1">PaREP6 part 1, authentic frameshift</fullName>
    </submittedName>
</protein>